<dbReference type="AlphaFoldDB" id="A0A261FPU7"/>
<accession>A0A261FPU7</accession>
<name>A0A261FPU7_9BIFI</name>
<keyword evidence="2" id="KW-1133">Transmembrane helix</keyword>
<keyword evidence="2" id="KW-0812">Transmembrane</keyword>
<evidence type="ECO:0000259" key="3">
    <source>
        <dbReference type="Pfam" id="PF12158"/>
    </source>
</evidence>
<keyword evidence="5" id="KW-1185">Reference proteome</keyword>
<dbReference type="RefSeq" id="WP_094666980.1">
    <property type="nucleotide sequence ID" value="NZ_MWWW01000004.1"/>
</dbReference>
<evidence type="ECO:0000313" key="4">
    <source>
        <dbReference type="EMBL" id="OZG61159.1"/>
    </source>
</evidence>
<feature type="transmembrane region" description="Helical" evidence="2">
    <location>
        <begin position="38"/>
        <end position="58"/>
    </location>
</feature>
<dbReference type="EMBL" id="MWWW01000004">
    <property type="protein sequence ID" value="OZG61159.1"/>
    <property type="molecule type" value="Genomic_DNA"/>
</dbReference>
<dbReference type="Proteomes" id="UP000216871">
    <property type="component" value="Unassembled WGS sequence"/>
</dbReference>
<dbReference type="OrthoDB" id="3239119at2"/>
<evidence type="ECO:0000313" key="5">
    <source>
        <dbReference type="Proteomes" id="UP000216871"/>
    </source>
</evidence>
<feature type="domain" description="DUF3592" evidence="3">
    <location>
        <begin position="71"/>
        <end position="143"/>
    </location>
</feature>
<dbReference type="InterPro" id="IPR021994">
    <property type="entry name" value="DUF3592"/>
</dbReference>
<feature type="region of interest" description="Disordered" evidence="1">
    <location>
        <begin position="1"/>
        <end position="21"/>
    </location>
</feature>
<evidence type="ECO:0000256" key="2">
    <source>
        <dbReference type="SAM" id="Phobius"/>
    </source>
</evidence>
<gene>
    <name evidence="4" type="ORF">BMYO_0458</name>
</gene>
<dbReference type="Pfam" id="PF12158">
    <property type="entry name" value="DUF3592"/>
    <property type="match status" value="1"/>
</dbReference>
<reference evidence="4 5" key="1">
    <citation type="journal article" date="2017" name="BMC Genomics">
        <title>Comparative genomic and phylogenomic analyses of the Bifidobacteriaceae family.</title>
        <authorList>
            <person name="Lugli G.A."/>
            <person name="Milani C."/>
            <person name="Turroni F."/>
            <person name="Duranti S."/>
            <person name="Mancabelli L."/>
            <person name="Mangifesta M."/>
            <person name="Ferrario C."/>
            <person name="Modesto M."/>
            <person name="Mattarelli P."/>
            <person name="Jiri K."/>
            <person name="van Sinderen D."/>
            <person name="Ventura M."/>
        </authorList>
    </citation>
    <scope>NUCLEOTIDE SEQUENCE [LARGE SCALE GENOMIC DNA]</scope>
    <source>
        <strain evidence="4 5">DSM 100196</strain>
    </source>
</reference>
<proteinExistence type="predicted"/>
<protein>
    <recommendedName>
        <fullName evidence="3">DUF3592 domain-containing protein</fullName>
    </recommendedName>
</protein>
<sequence length="179" mass="19818">MVSDDYKNPESTSDTNQRRVRDGSGIRGFWNQLKQHAISAWFSFVGVILLVAVGGNLIGEITLRMDCTEITDGVVTQMIRIEDEDDDEDSGPTWAPVFRYGVDGRIYEQQSSTSSYPPRYKVGQAVTIQYDPADPKRYVADGDHSALVLYGALTVLFLGFTAALPVAMITSKRQQSDEA</sequence>
<organism evidence="4 5">
    <name type="scientific">Bifidobacterium myosotis</name>
    <dbReference type="NCBI Taxonomy" id="1630166"/>
    <lineage>
        <taxon>Bacteria</taxon>
        <taxon>Bacillati</taxon>
        <taxon>Actinomycetota</taxon>
        <taxon>Actinomycetes</taxon>
        <taxon>Bifidobacteriales</taxon>
        <taxon>Bifidobacteriaceae</taxon>
        <taxon>Bifidobacterium</taxon>
    </lineage>
</organism>
<feature type="transmembrane region" description="Helical" evidence="2">
    <location>
        <begin position="147"/>
        <end position="169"/>
    </location>
</feature>
<keyword evidence="2" id="KW-0472">Membrane</keyword>
<evidence type="ECO:0000256" key="1">
    <source>
        <dbReference type="SAM" id="MobiDB-lite"/>
    </source>
</evidence>
<comment type="caution">
    <text evidence="4">The sequence shown here is derived from an EMBL/GenBank/DDBJ whole genome shotgun (WGS) entry which is preliminary data.</text>
</comment>